<protein>
    <submittedName>
        <fullName evidence="1">Uncharacterized protein</fullName>
    </submittedName>
</protein>
<organism evidence="1 2">
    <name type="scientific">Hibiscus sabdariffa</name>
    <name type="common">roselle</name>
    <dbReference type="NCBI Taxonomy" id="183260"/>
    <lineage>
        <taxon>Eukaryota</taxon>
        <taxon>Viridiplantae</taxon>
        <taxon>Streptophyta</taxon>
        <taxon>Embryophyta</taxon>
        <taxon>Tracheophyta</taxon>
        <taxon>Spermatophyta</taxon>
        <taxon>Magnoliopsida</taxon>
        <taxon>eudicotyledons</taxon>
        <taxon>Gunneridae</taxon>
        <taxon>Pentapetalae</taxon>
        <taxon>rosids</taxon>
        <taxon>malvids</taxon>
        <taxon>Malvales</taxon>
        <taxon>Malvaceae</taxon>
        <taxon>Malvoideae</taxon>
        <taxon>Hibiscus</taxon>
    </lineage>
</organism>
<evidence type="ECO:0000313" key="2">
    <source>
        <dbReference type="Proteomes" id="UP001472677"/>
    </source>
</evidence>
<comment type="caution">
    <text evidence="1">The sequence shown here is derived from an EMBL/GenBank/DDBJ whole genome shotgun (WGS) entry which is preliminary data.</text>
</comment>
<keyword evidence="2" id="KW-1185">Reference proteome</keyword>
<accession>A0ABR2DIB3</accession>
<reference evidence="1 2" key="1">
    <citation type="journal article" date="2024" name="G3 (Bethesda)">
        <title>Genome assembly of Hibiscus sabdariffa L. provides insights into metabolisms of medicinal natural products.</title>
        <authorList>
            <person name="Kim T."/>
        </authorList>
    </citation>
    <scope>NUCLEOTIDE SEQUENCE [LARGE SCALE GENOMIC DNA]</scope>
    <source>
        <strain evidence="1">TK-2024</strain>
        <tissue evidence="1">Old leaves</tissue>
    </source>
</reference>
<dbReference type="EMBL" id="JBBPBM010000026">
    <property type="protein sequence ID" value="KAK8539494.1"/>
    <property type="molecule type" value="Genomic_DNA"/>
</dbReference>
<gene>
    <name evidence="1" type="ORF">V6N12_043119</name>
</gene>
<name>A0ABR2DIB3_9ROSI</name>
<sequence length="181" mass="20627">MAGRANYIVNKEVVAKDMVLLVLVTINSSNHADMRVVCRNSRAEGSSSRNMRGYRRGQWHFGCFYGAFFDQKVDLGEWIVETSKDLMAQMNGESSIDVDLVEHLLNTTIEVKCDFNAILSLSERMSCSERRDSVFRRFKDFVDEANLLFWVSKFRTLLGSGGLFTKELLDVWEMICGVKTG</sequence>
<proteinExistence type="predicted"/>
<dbReference type="Proteomes" id="UP001472677">
    <property type="component" value="Unassembled WGS sequence"/>
</dbReference>
<evidence type="ECO:0000313" key="1">
    <source>
        <dbReference type="EMBL" id="KAK8539494.1"/>
    </source>
</evidence>